<comment type="function">
    <text evidence="7">Catalyzes the hydrolysis of inorganic pyrophosphate (PPi) forming two phosphate ions.</text>
</comment>
<evidence type="ECO:0000256" key="6">
    <source>
        <dbReference type="ARBA" id="ARBA00047820"/>
    </source>
</evidence>
<feature type="binding site" evidence="7">
    <location>
        <position position="66"/>
    </location>
    <ligand>
        <name>Mg(2+)</name>
        <dbReference type="ChEBI" id="CHEBI:18420"/>
        <label>1</label>
    </ligand>
</feature>
<keyword evidence="2 7" id="KW-0963">Cytoplasm</keyword>
<dbReference type="AlphaFoldDB" id="A0A9J7BV42"/>
<gene>
    <name evidence="7" type="primary">ppa</name>
    <name evidence="8" type="ORF">MOP44_11445</name>
</gene>
<protein>
    <recommendedName>
        <fullName evidence="7">Inorganic pyrophosphatase</fullName>
        <ecNumber evidence="7">3.6.1.1</ecNumber>
    </recommendedName>
    <alternativeName>
        <fullName evidence="7">Pyrophosphate phospho-hydrolase</fullName>
        <shortName evidence="7">PPase</shortName>
    </alternativeName>
</protein>
<accession>A0A9J7BV42</accession>
<dbReference type="Pfam" id="PF00719">
    <property type="entry name" value="Pyrophosphatase"/>
    <property type="match status" value="1"/>
</dbReference>
<proteinExistence type="inferred from homology"/>
<evidence type="ECO:0000256" key="2">
    <source>
        <dbReference type="ARBA" id="ARBA00022490"/>
    </source>
</evidence>
<comment type="cofactor">
    <cofactor evidence="1 7">
        <name>Mg(2+)</name>
        <dbReference type="ChEBI" id="CHEBI:18420"/>
    </cofactor>
</comment>
<keyword evidence="5 7" id="KW-0460">Magnesium</keyword>
<dbReference type="PANTHER" id="PTHR10286">
    <property type="entry name" value="INORGANIC PYROPHOSPHATASE"/>
    <property type="match status" value="1"/>
</dbReference>
<dbReference type="GO" id="GO:0006796">
    <property type="term" value="P:phosphate-containing compound metabolic process"/>
    <property type="evidence" value="ECO:0007669"/>
    <property type="project" value="InterPro"/>
</dbReference>
<organism evidence="8 9">
    <name type="scientific">Occallatibacter riparius</name>
    <dbReference type="NCBI Taxonomy" id="1002689"/>
    <lineage>
        <taxon>Bacteria</taxon>
        <taxon>Pseudomonadati</taxon>
        <taxon>Acidobacteriota</taxon>
        <taxon>Terriglobia</taxon>
        <taxon>Terriglobales</taxon>
        <taxon>Acidobacteriaceae</taxon>
        <taxon>Occallatibacter</taxon>
    </lineage>
</organism>
<evidence type="ECO:0000256" key="7">
    <source>
        <dbReference type="HAMAP-Rule" id="MF_00209"/>
    </source>
</evidence>
<feature type="binding site" evidence="7">
    <location>
        <position position="71"/>
    </location>
    <ligand>
        <name>Mg(2+)</name>
        <dbReference type="ChEBI" id="CHEBI:18420"/>
        <label>1</label>
    </ligand>
</feature>
<evidence type="ECO:0000256" key="4">
    <source>
        <dbReference type="ARBA" id="ARBA00022801"/>
    </source>
</evidence>
<comment type="subunit">
    <text evidence="7">Homohexamer.</text>
</comment>
<comment type="catalytic activity">
    <reaction evidence="6 7">
        <text>diphosphate + H2O = 2 phosphate + H(+)</text>
        <dbReference type="Rhea" id="RHEA:24576"/>
        <dbReference type="ChEBI" id="CHEBI:15377"/>
        <dbReference type="ChEBI" id="CHEBI:15378"/>
        <dbReference type="ChEBI" id="CHEBI:33019"/>
        <dbReference type="ChEBI" id="CHEBI:43474"/>
        <dbReference type="EC" id="3.6.1.1"/>
    </reaction>
</comment>
<evidence type="ECO:0000313" key="8">
    <source>
        <dbReference type="EMBL" id="UWZ86535.1"/>
    </source>
</evidence>
<feature type="binding site" evidence="7">
    <location>
        <position position="44"/>
    </location>
    <ligand>
        <name>substrate</name>
    </ligand>
</feature>
<feature type="binding site" evidence="7">
    <location>
        <position position="56"/>
    </location>
    <ligand>
        <name>substrate</name>
    </ligand>
</feature>
<feature type="binding site" evidence="7">
    <location>
        <position position="30"/>
    </location>
    <ligand>
        <name>substrate</name>
    </ligand>
</feature>
<name>A0A9J7BV42_9BACT</name>
<dbReference type="CDD" id="cd00412">
    <property type="entry name" value="pyrophosphatase"/>
    <property type="match status" value="1"/>
</dbReference>
<dbReference type="InterPro" id="IPR008162">
    <property type="entry name" value="Pyrophosphatase"/>
</dbReference>
<evidence type="ECO:0000256" key="5">
    <source>
        <dbReference type="ARBA" id="ARBA00022842"/>
    </source>
</evidence>
<reference evidence="8" key="1">
    <citation type="submission" date="2021-04" db="EMBL/GenBank/DDBJ databases">
        <title>Phylogenetic analysis of Acidobacteriaceae.</title>
        <authorList>
            <person name="Qiu L."/>
            <person name="Zhang Q."/>
        </authorList>
    </citation>
    <scope>NUCLEOTIDE SEQUENCE</scope>
    <source>
        <strain evidence="8">DSM 25168</strain>
    </source>
</reference>
<dbReference type="GO" id="GO:0004427">
    <property type="term" value="F:inorganic diphosphate phosphatase activity"/>
    <property type="evidence" value="ECO:0007669"/>
    <property type="project" value="UniProtKB-UniRule"/>
</dbReference>
<evidence type="ECO:0000256" key="1">
    <source>
        <dbReference type="ARBA" id="ARBA00001946"/>
    </source>
</evidence>
<comment type="similarity">
    <text evidence="7">Belongs to the PPase family.</text>
</comment>
<keyword evidence="4 7" id="KW-0378">Hydrolase</keyword>
<dbReference type="GO" id="GO:0005737">
    <property type="term" value="C:cytoplasm"/>
    <property type="evidence" value="ECO:0007669"/>
    <property type="project" value="UniProtKB-SubCell"/>
</dbReference>
<feature type="binding site" evidence="7">
    <location>
        <position position="103"/>
    </location>
    <ligand>
        <name>Mg(2+)</name>
        <dbReference type="ChEBI" id="CHEBI:18420"/>
        <label>1</label>
    </ligand>
</feature>
<feature type="binding site" evidence="7">
    <location>
        <position position="140"/>
    </location>
    <ligand>
        <name>substrate</name>
    </ligand>
</feature>
<dbReference type="EMBL" id="CP093313">
    <property type="protein sequence ID" value="UWZ86535.1"/>
    <property type="molecule type" value="Genomic_DNA"/>
</dbReference>
<dbReference type="FunFam" id="3.90.80.10:FF:000003">
    <property type="entry name" value="Inorganic pyrophosphatase"/>
    <property type="match status" value="1"/>
</dbReference>
<keyword evidence="9" id="KW-1185">Reference proteome</keyword>
<keyword evidence="3 7" id="KW-0479">Metal-binding</keyword>
<dbReference type="RefSeq" id="WP_260796173.1">
    <property type="nucleotide sequence ID" value="NZ_CP093313.1"/>
</dbReference>
<dbReference type="KEGG" id="orp:MOP44_11445"/>
<dbReference type="EC" id="3.6.1.1" evidence="7"/>
<dbReference type="HAMAP" id="MF_00209">
    <property type="entry name" value="Inorganic_PPase"/>
    <property type="match status" value="1"/>
</dbReference>
<sequence length="190" mass="21717">MINYLELPIGDRSPEVFRAVIEIPKDNTNKFEYDKQLHVFKLDRNLHSPVHYPGDYGFIPSTLSDDGDPLDVLVLVPSHSFPGCVQEVRPIGLLEMLDQGVLDEKVLAVGKNNPRYANVWNYTDIYPHLLKEITHFFSIYKDLEGKRVEIKGWHDAAYARDHVVKATKNFEETKLKNATAKQIEAKVKVG</sequence>
<dbReference type="Gene3D" id="3.90.80.10">
    <property type="entry name" value="Inorganic pyrophosphatase"/>
    <property type="match status" value="1"/>
</dbReference>
<dbReference type="PROSITE" id="PS00387">
    <property type="entry name" value="PPASE"/>
    <property type="match status" value="1"/>
</dbReference>
<dbReference type="GO" id="GO:0000287">
    <property type="term" value="F:magnesium ion binding"/>
    <property type="evidence" value="ECO:0007669"/>
    <property type="project" value="UniProtKB-UniRule"/>
</dbReference>
<dbReference type="InterPro" id="IPR036649">
    <property type="entry name" value="Pyrophosphatase_sf"/>
</dbReference>
<dbReference type="SUPFAM" id="SSF50324">
    <property type="entry name" value="Inorganic pyrophosphatase"/>
    <property type="match status" value="1"/>
</dbReference>
<evidence type="ECO:0000256" key="3">
    <source>
        <dbReference type="ARBA" id="ARBA00022723"/>
    </source>
</evidence>
<evidence type="ECO:0000313" key="9">
    <source>
        <dbReference type="Proteomes" id="UP001059380"/>
    </source>
</evidence>
<dbReference type="Proteomes" id="UP001059380">
    <property type="component" value="Chromosome"/>
</dbReference>
<feature type="binding site" evidence="7">
    <location>
        <position position="71"/>
    </location>
    <ligand>
        <name>Mg(2+)</name>
        <dbReference type="ChEBI" id="CHEBI:18420"/>
        <label>2</label>
    </ligand>
</feature>
<comment type="subcellular location">
    <subcellularLocation>
        <location evidence="7">Cytoplasm</location>
    </subcellularLocation>
</comment>